<feature type="chain" id="PRO_5024872805" evidence="4">
    <location>
        <begin position="30"/>
        <end position="675"/>
    </location>
</feature>
<evidence type="ECO:0000256" key="1">
    <source>
        <dbReference type="ARBA" id="ARBA00007734"/>
    </source>
</evidence>
<dbReference type="Gene3D" id="1.25.20.10">
    <property type="entry name" value="Bacterial muramidases"/>
    <property type="match status" value="1"/>
</dbReference>
<evidence type="ECO:0000259" key="6">
    <source>
        <dbReference type="Pfam" id="PF14718"/>
    </source>
</evidence>
<dbReference type="InterPro" id="IPR008258">
    <property type="entry name" value="Transglycosylase_SLT_dom_1"/>
</dbReference>
<keyword evidence="8" id="KW-1185">Reference proteome</keyword>
<proteinExistence type="inferred from homology"/>
<dbReference type="InterPro" id="IPR008939">
    <property type="entry name" value="Lytic_TGlycosylase_superhlx_U"/>
</dbReference>
<comment type="caution">
    <text evidence="7">The sequence shown here is derived from an EMBL/GenBank/DDBJ whole genome shotgun (WGS) entry which is preliminary data.</text>
</comment>
<name>A0A643FCA5_IDEDE</name>
<dbReference type="EMBL" id="VZPB01000019">
    <property type="protein sequence ID" value="KAB0582994.1"/>
    <property type="molecule type" value="Genomic_DNA"/>
</dbReference>
<protein>
    <submittedName>
        <fullName evidence="7">Lytic transglycosylase domain-containing protein</fullName>
    </submittedName>
</protein>
<dbReference type="PANTHER" id="PTHR37423:SF5">
    <property type="entry name" value="SOLUBLE LYTIC MUREIN TRANSGLYCOSYLASE"/>
    <property type="match status" value="1"/>
</dbReference>
<accession>A0A643FCA5</accession>
<evidence type="ECO:0000256" key="2">
    <source>
        <dbReference type="ARBA" id="ARBA00022729"/>
    </source>
</evidence>
<dbReference type="OrthoDB" id="92254at2"/>
<dbReference type="SUPFAM" id="SSF53955">
    <property type="entry name" value="Lysozyme-like"/>
    <property type="match status" value="1"/>
</dbReference>
<feature type="signal peptide" evidence="4">
    <location>
        <begin position="1"/>
        <end position="29"/>
    </location>
</feature>
<evidence type="ECO:0000313" key="7">
    <source>
        <dbReference type="EMBL" id="KAB0582994.1"/>
    </source>
</evidence>
<dbReference type="RefSeq" id="WP_151123947.1">
    <property type="nucleotide sequence ID" value="NZ_CP088081.1"/>
</dbReference>
<evidence type="ECO:0000259" key="5">
    <source>
        <dbReference type="Pfam" id="PF01464"/>
    </source>
</evidence>
<organism evidence="7 8">
    <name type="scientific">Ideonella dechloratans</name>
    <dbReference type="NCBI Taxonomy" id="36863"/>
    <lineage>
        <taxon>Bacteria</taxon>
        <taxon>Pseudomonadati</taxon>
        <taxon>Pseudomonadota</taxon>
        <taxon>Betaproteobacteria</taxon>
        <taxon>Burkholderiales</taxon>
        <taxon>Sphaerotilaceae</taxon>
        <taxon>Ideonella</taxon>
    </lineage>
</organism>
<dbReference type="Gene3D" id="1.10.1240.20">
    <property type="entry name" value="Lytic transglycosylase, superhelical linker domain"/>
    <property type="match status" value="1"/>
</dbReference>
<dbReference type="Proteomes" id="UP000430120">
    <property type="component" value="Unassembled WGS sequence"/>
</dbReference>
<dbReference type="CDD" id="cd13401">
    <property type="entry name" value="Slt70-like"/>
    <property type="match status" value="1"/>
</dbReference>
<dbReference type="GO" id="GO:0004553">
    <property type="term" value="F:hydrolase activity, hydrolyzing O-glycosyl compounds"/>
    <property type="evidence" value="ECO:0007669"/>
    <property type="project" value="InterPro"/>
</dbReference>
<dbReference type="Pfam" id="PF01464">
    <property type="entry name" value="SLT"/>
    <property type="match status" value="1"/>
</dbReference>
<dbReference type="GO" id="GO:0042597">
    <property type="term" value="C:periplasmic space"/>
    <property type="evidence" value="ECO:0007669"/>
    <property type="project" value="InterPro"/>
</dbReference>
<comment type="similarity">
    <text evidence="1">Belongs to the transglycosylase Slt family.</text>
</comment>
<reference evidence="7 8" key="1">
    <citation type="submission" date="2019-09" db="EMBL/GenBank/DDBJ databases">
        <title>Draft genome sequences of 48 bacterial type strains from the CCUG.</title>
        <authorList>
            <person name="Tunovic T."/>
            <person name="Pineiro-Iglesias B."/>
            <person name="Unosson C."/>
            <person name="Inganas E."/>
            <person name="Ohlen M."/>
            <person name="Cardew S."/>
            <person name="Jensie-Markopoulos S."/>
            <person name="Salva-Serra F."/>
            <person name="Jaen-Luchoro D."/>
            <person name="Karlsson R."/>
            <person name="Svensson-Stadler L."/>
            <person name="Chun J."/>
            <person name="Moore E."/>
        </authorList>
    </citation>
    <scope>NUCLEOTIDE SEQUENCE [LARGE SCALE GENOMIC DNA]</scope>
    <source>
        <strain evidence="7 8">CCUG 30977</strain>
    </source>
</reference>
<dbReference type="InterPro" id="IPR037061">
    <property type="entry name" value="Lytic_TGlycoase_superhlx_L_sf"/>
</dbReference>
<feature type="domain" description="Lytic transglycosylase superhelical linker" evidence="6">
    <location>
        <begin position="425"/>
        <end position="484"/>
    </location>
</feature>
<feature type="region of interest" description="Disordered" evidence="3">
    <location>
        <begin position="656"/>
        <end position="675"/>
    </location>
</feature>
<dbReference type="PANTHER" id="PTHR37423">
    <property type="entry name" value="SOLUBLE LYTIC MUREIN TRANSGLYCOSYLASE-RELATED"/>
    <property type="match status" value="1"/>
</dbReference>
<feature type="domain" description="Transglycosylase SLT" evidence="5">
    <location>
        <begin position="510"/>
        <end position="608"/>
    </location>
</feature>
<dbReference type="Pfam" id="PF14718">
    <property type="entry name" value="SLT_L"/>
    <property type="match status" value="1"/>
</dbReference>
<evidence type="ECO:0000256" key="4">
    <source>
        <dbReference type="SAM" id="SignalP"/>
    </source>
</evidence>
<sequence>MRFFLFRPLAALTLGLLAGAAGLLPAASAQDLDDTLIRQAKEAFQKRDKDRLSALKTAALDARYPLAPWIDYWDLSGRLSEVSAPEVEAFYARWPGSYVEDRLRNDWLLELGKRRDWAGVAREYPHFRMDDDREVTCYALVAAQQSGQAVTEAARQAWMDQKQPDDGCQLLAQTLFDARQFSEADVWRKLRQAVEFNRQKQARAVAGLLGEGVSKPLTAIFDNPARYLARQARSGSRREDELTALALARLAAGDPAVAAKQLEEHWGQRLDAENAAWAWAITARQAAFALMPEALDWTEKAWARLKKRDAKDPDWTDDTLAWQARAWLRLGNGEARWRGVLRCIDAMGVDERNSAVWQYWRGRALLALAKPGDAGQTERREGQALLQALAPQLGYYGQLASEDLGGVQALPPRPAALSPTERDAMRRHPGLQRALTLFGIGMRSEAVREWNFSLIGLSDRELLSAAQLACEREIWDRCINSSEKTRAEFDLAQRFPTPHADELLPRAREIGLDPAYAYGLVRQESRFITDARSGVGASGLMQVMPATARWTAKKIGMTDYKPSLLSDKAVNLKLGTAYLKLVLDDMDGSQPLAAAAYNAGPNRPRRWRDGPVLEPAMWVENIPFNETRDYVKKVLSNATYYAGLMGGKPASLKARMGPSIGPRTTPAPALDADLP</sequence>
<dbReference type="AlphaFoldDB" id="A0A643FCA5"/>
<dbReference type="InterPro" id="IPR023346">
    <property type="entry name" value="Lysozyme-like_dom_sf"/>
</dbReference>
<dbReference type="Gene3D" id="1.10.530.10">
    <property type="match status" value="1"/>
</dbReference>
<evidence type="ECO:0000256" key="3">
    <source>
        <dbReference type="SAM" id="MobiDB-lite"/>
    </source>
</evidence>
<dbReference type="SUPFAM" id="SSF48435">
    <property type="entry name" value="Bacterial muramidases"/>
    <property type="match status" value="1"/>
</dbReference>
<keyword evidence="2 4" id="KW-0732">Signal</keyword>
<dbReference type="InterPro" id="IPR012289">
    <property type="entry name" value="Lytic_TGlycosylase_superhlx_L"/>
</dbReference>
<evidence type="ECO:0000313" key="8">
    <source>
        <dbReference type="Proteomes" id="UP000430120"/>
    </source>
</evidence>
<gene>
    <name evidence="7" type="ORF">F7Q92_09690</name>
</gene>